<accession>A0A9W7ZP06</accession>
<proteinExistence type="predicted"/>
<reference evidence="2" key="1">
    <citation type="submission" date="2022-07" db="EMBL/GenBank/DDBJ databases">
        <title>Phylogenomic reconstructions and comparative analyses of Kickxellomycotina fungi.</title>
        <authorList>
            <person name="Reynolds N.K."/>
            <person name="Stajich J.E."/>
            <person name="Barry K."/>
            <person name="Grigoriev I.V."/>
            <person name="Crous P."/>
            <person name="Smith M.E."/>
        </authorList>
    </citation>
    <scope>NUCLEOTIDE SEQUENCE</scope>
    <source>
        <strain evidence="2">NBRC 100468</strain>
    </source>
</reference>
<dbReference type="AlphaFoldDB" id="A0A9W7ZP06"/>
<dbReference type="Proteomes" id="UP001150538">
    <property type="component" value="Unassembled WGS sequence"/>
</dbReference>
<evidence type="ECO:0000313" key="2">
    <source>
        <dbReference type="EMBL" id="KAJ1913557.1"/>
    </source>
</evidence>
<comment type="caution">
    <text evidence="2">The sequence shown here is derived from an EMBL/GenBank/DDBJ whole genome shotgun (WGS) entry which is preliminary data.</text>
</comment>
<dbReference type="OrthoDB" id="5816at2759"/>
<keyword evidence="3" id="KW-1185">Reference proteome</keyword>
<organism evidence="2 3">
    <name type="scientific">Mycoemilia scoparia</name>
    <dbReference type="NCBI Taxonomy" id="417184"/>
    <lineage>
        <taxon>Eukaryota</taxon>
        <taxon>Fungi</taxon>
        <taxon>Fungi incertae sedis</taxon>
        <taxon>Zoopagomycota</taxon>
        <taxon>Kickxellomycotina</taxon>
        <taxon>Kickxellomycetes</taxon>
        <taxon>Kickxellales</taxon>
        <taxon>Kickxellaceae</taxon>
        <taxon>Mycoemilia</taxon>
    </lineage>
</organism>
<name>A0A9W7ZP06_9FUNG</name>
<evidence type="ECO:0000256" key="1">
    <source>
        <dbReference type="SAM" id="MobiDB-lite"/>
    </source>
</evidence>
<dbReference type="EMBL" id="JANBPU010000254">
    <property type="protein sequence ID" value="KAJ1913557.1"/>
    <property type="molecule type" value="Genomic_DNA"/>
</dbReference>
<gene>
    <name evidence="2" type="ORF">H4219_005160</name>
</gene>
<protein>
    <submittedName>
        <fullName evidence="2">Uncharacterized protein</fullName>
    </submittedName>
</protein>
<evidence type="ECO:0000313" key="3">
    <source>
        <dbReference type="Proteomes" id="UP001150538"/>
    </source>
</evidence>
<sequence>MAWNVFAGLVAFSLAKKVVVYTIARTYGFPRLYRRILTVERKLIQNREARIKWEDRIKFGFRWPNIVMQKVFPKDKANELRKEGAKKVGFSDSEAQRRAQIASDEADQLLGEMKAKKAEKRSKKH</sequence>
<feature type="region of interest" description="Disordered" evidence="1">
    <location>
        <begin position="83"/>
        <end position="125"/>
    </location>
</feature>